<dbReference type="Proteomes" id="UP000836402">
    <property type="component" value="Unassembled WGS sequence"/>
</dbReference>
<dbReference type="EMBL" id="CAJHJG010001388">
    <property type="protein sequence ID" value="CAD6911932.1"/>
    <property type="molecule type" value="Genomic_DNA"/>
</dbReference>
<proteinExistence type="predicted"/>
<evidence type="ECO:0000313" key="2">
    <source>
        <dbReference type="EMBL" id="CAD6911932.1"/>
    </source>
</evidence>
<name>A0A177VFU4_9BASI</name>
<evidence type="ECO:0000313" key="3">
    <source>
        <dbReference type="EMBL" id="KAE8264590.1"/>
    </source>
</evidence>
<feature type="compositionally biased region" description="Polar residues" evidence="1">
    <location>
        <begin position="31"/>
        <end position="40"/>
    </location>
</feature>
<reference evidence="2" key="3">
    <citation type="submission" date="2020-10" db="EMBL/GenBank/DDBJ databases">
        <authorList>
            <person name="Sedaghatjoo S."/>
        </authorList>
    </citation>
    <scope>NUCLEOTIDE SEQUENCE</scope>
    <source>
        <strain evidence="2">AZH3</strain>
    </source>
</reference>
<reference evidence="3" key="1">
    <citation type="submission" date="2016-04" db="EMBL/GenBank/DDBJ databases">
        <authorList>
            <person name="Nguyen H.D."/>
            <person name="Kesanakurti P."/>
            <person name="Cullis J."/>
            <person name="Levesque C.A."/>
            <person name="Hambleton S."/>
        </authorList>
    </citation>
    <scope>NUCLEOTIDE SEQUENCE</scope>
    <source>
        <strain evidence="3">DAOMC 238032</strain>
    </source>
</reference>
<comment type="caution">
    <text evidence="3">The sequence shown here is derived from an EMBL/GenBank/DDBJ whole genome shotgun (WGS) entry which is preliminary data.</text>
</comment>
<keyword evidence="5" id="KW-1185">Reference proteome</keyword>
<protein>
    <submittedName>
        <fullName evidence="3">Uncharacterized protein</fullName>
    </submittedName>
</protein>
<feature type="region of interest" description="Disordered" evidence="1">
    <location>
        <begin position="20"/>
        <end position="53"/>
    </location>
</feature>
<accession>A0A177VFU4</accession>
<dbReference type="AlphaFoldDB" id="A0A177VFU4"/>
<organism evidence="3 4">
    <name type="scientific">Tilletia caries</name>
    <name type="common">wheat bunt fungus</name>
    <dbReference type="NCBI Taxonomy" id="13290"/>
    <lineage>
        <taxon>Eukaryota</taxon>
        <taxon>Fungi</taxon>
        <taxon>Dikarya</taxon>
        <taxon>Basidiomycota</taxon>
        <taxon>Ustilaginomycotina</taxon>
        <taxon>Exobasidiomycetes</taxon>
        <taxon>Tilletiales</taxon>
        <taxon>Tilletiaceae</taxon>
        <taxon>Tilletia</taxon>
    </lineage>
</organism>
<sequence length="467" mass="50839">MANHNEVLLELGQNLDDIFIDGEGNHGDGPSVTQVKSSAIESEGSPAESPREARVRRAIEEAKKNFEPVREDDSWFLSQELMGILGAHISQSHQSLDDVWQDSDRVQLEAPALDHFLRTQLQTDKRASHKLDWSLTALYGNNCPRAALTLATAFLRNTTEWSTHLSTWYQAEASSGDISRWEIAGPGEAGHGKGQKAKSKEVQFSYAKEALDVALRSATKLLSSDPASADHDIARKLALRIASRVLPQLPHDGLREAIWDGSEERSDGWKSVHWTNTPGITLSMGNLCSQLGHWRAATLAYAMYIGLRGPVRIVSRCTAIALAQLAASTEANASSPSEARKACIILARAFAASYIGSTRPVQRAAAIQEVREGKLLPLEFLSPSYSSLEKGEGSKIDGEAVLRALLSCDLMHPESAIALVRCGPARNTAMDQCVRRLEHFLSGTDDVAIAAEDDDDGGVQIRSVRTL</sequence>
<dbReference type="EMBL" id="LWDD02000057">
    <property type="protein sequence ID" value="KAE8264590.1"/>
    <property type="molecule type" value="Genomic_DNA"/>
</dbReference>
<evidence type="ECO:0000313" key="4">
    <source>
        <dbReference type="Proteomes" id="UP000077671"/>
    </source>
</evidence>
<gene>
    <name evidence="3" type="ORF">A4X03_0g836</name>
    <name evidence="2" type="ORF">JKIAZH3_G1191</name>
</gene>
<dbReference type="Proteomes" id="UP000077671">
    <property type="component" value="Unassembled WGS sequence"/>
</dbReference>
<evidence type="ECO:0000313" key="5">
    <source>
        <dbReference type="Proteomes" id="UP000836402"/>
    </source>
</evidence>
<evidence type="ECO:0000256" key="1">
    <source>
        <dbReference type="SAM" id="MobiDB-lite"/>
    </source>
</evidence>
<reference evidence="3" key="2">
    <citation type="journal article" date="2019" name="IMA Fungus">
        <title>Genome sequencing and comparison of five Tilletia species to identify candidate genes for the detection of regulated species infecting wheat.</title>
        <authorList>
            <person name="Nguyen H.D.T."/>
            <person name="Sultana T."/>
            <person name="Kesanakurti P."/>
            <person name="Hambleton S."/>
        </authorList>
    </citation>
    <scope>NUCLEOTIDE SEQUENCE</scope>
    <source>
        <strain evidence="3">DAOMC 238032</strain>
    </source>
</reference>